<gene>
    <name evidence="2" type="ORF">A2589_01545</name>
</gene>
<keyword evidence="1" id="KW-1133">Transmembrane helix</keyword>
<accession>A0A1G2QGA5</accession>
<keyword evidence="1" id="KW-0472">Membrane</keyword>
<dbReference type="STRING" id="1802439.A2589_01545"/>
<keyword evidence="1" id="KW-0812">Transmembrane</keyword>
<feature type="transmembrane region" description="Helical" evidence="1">
    <location>
        <begin position="9"/>
        <end position="36"/>
    </location>
</feature>
<dbReference type="AlphaFoldDB" id="A0A1G2QGA5"/>
<reference evidence="2 3" key="1">
    <citation type="journal article" date="2016" name="Nat. Commun.">
        <title>Thousands of microbial genomes shed light on interconnected biogeochemical processes in an aquifer system.</title>
        <authorList>
            <person name="Anantharaman K."/>
            <person name="Brown C.T."/>
            <person name="Hug L.A."/>
            <person name="Sharon I."/>
            <person name="Castelle C.J."/>
            <person name="Probst A.J."/>
            <person name="Thomas B.C."/>
            <person name="Singh A."/>
            <person name="Wilkins M.J."/>
            <person name="Karaoz U."/>
            <person name="Brodie E.L."/>
            <person name="Williams K.H."/>
            <person name="Hubbard S.S."/>
            <person name="Banfield J.F."/>
        </authorList>
    </citation>
    <scope>NUCLEOTIDE SEQUENCE [LARGE SCALE GENOMIC DNA]</scope>
</reference>
<sequence length="80" mass="8994">MILKEFNSFLALVTAGHLAVVLGVVLIYAAVMSWVLLYHWQEYGLTRSKIILATEATYLSVIAILIATMAIFFYLVYFSS</sequence>
<name>A0A1G2QGA5_9BACT</name>
<proteinExistence type="predicted"/>
<organism evidence="2 3">
    <name type="scientific">Candidatus Vogelbacteria bacterium RIFOXYD1_FULL_46_19</name>
    <dbReference type="NCBI Taxonomy" id="1802439"/>
    <lineage>
        <taxon>Bacteria</taxon>
        <taxon>Candidatus Vogeliibacteriota</taxon>
    </lineage>
</organism>
<evidence type="ECO:0000256" key="1">
    <source>
        <dbReference type="SAM" id="Phobius"/>
    </source>
</evidence>
<comment type="caution">
    <text evidence="2">The sequence shown here is derived from an EMBL/GenBank/DDBJ whole genome shotgun (WGS) entry which is preliminary data.</text>
</comment>
<dbReference type="EMBL" id="MHTK01000006">
    <property type="protein sequence ID" value="OHA59527.1"/>
    <property type="molecule type" value="Genomic_DNA"/>
</dbReference>
<dbReference type="Proteomes" id="UP000177838">
    <property type="component" value="Unassembled WGS sequence"/>
</dbReference>
<evidence type="ECO:0000313" key="2">
    <source>
        <dbReference type="EMBL" id="OHA59527.1"/>
    </source>
</evidence>
<feature type="transmembrane region" description="Helical" evidence="1">
    <location>
        <begin position="56"/>
        <end position="77"/>
    </location>
</feature>
<evidence type="ECO:0000313" key="3">
    <source>
        <dbReference type="Proteomes" id="UP000177838"/>
    </source>
</evidence>
<protein>
    <submittedName>
        <fullName evidence="2">Uncharacterized protein</fullName>
    </submittedName>
</protein>